<gene>
    <name evidence="3" type="ORF">FWJ32_09835</name>
</gene>
<evidence type="ECO:0000259" key="2">
    <source>
        <dbReference type="Pfam" id="PF02775"/>
    </source>
</evidence>
<dbReference type="EMBL" id="VTPS01000015">
    <property type="protein sequence ID" value="TZE81323.1"/>
    <property type="molecule type" value="Genomic_DNA"/>
</dbReference>
<dbReference type="Pfam" id="PF02775">
    <property type="entry name" value="TPP_enzyme_C"/>
    <property type="match status" value="1"/>
</dbReference>
<name>A0A5D8QCR7_9THEO</name>
<dbReference type="InterPro" id="IPR051457">
    <property type="entry name" value="2-oxoacid:Fd_oxidoreductase"/>
</dbReference>
<dbReference type="AlphaFoldDB" id="A0A5D8QCR7"/>
<evidence type="ECO:0000313" key="4">
    <source>
        <dbReference type="Proteomes" id="UP000322976"/>
    </source>
</evidence>
<reference evidence="3 4" key="1">
    <citation type="submission" date="2019-08" db="EMBL/GenBank/DDBJ databases">
        <title>Calorimonas adulescens gen. nov., sp. nov., an anaerobic thermophilic bacterium from Sakhalin hot spring.</title>
        <authorList>
            <person name="Khomyakova M.A."/>
            <person name="Merkel A.Y."/>
            <person name="Novikov A."/>
            <person name="Bonch-Osmolovskaya E.A."/>
            <person name="Slobodkin A.I."/>
        </authorList>
    </citation>
    <scope>NUCLEOTIDE SEQUENCE [LARGE SCALE GENOMIC DNA]</scope>
    <source>
        <strain evidence="3 4">A05MB</strain>
    </source>
</reference>
<dbReference type="GO" id="GO:0016625">
    <property type="term" value="F:oxidoreductase activity, acting on the aldehyde or oxo group of donors, iron-sulfur protein as acceptor"/>
    <property type="evidence" value="ECO:0007669"/>
    <property type="project" value="UniProtKB-ARBA"/>
</dbReference>
<dbReference type="Proteomes" id="UP000322976">
    <property type="component" value="Unassembled WGS sequence"/>
</dbReference>
<evidence type="ECO:0000256" key="1">
    <source>
        <dbReference type="ARBA" id="ARBA00023002"/>
    </source>
</evidence>
<proteinExistence type="predicted"/>
<comment type="caution">
    <text evidence="3">The sequence shown here is derived from an EMBL/GenBank/DDBJ whole genome shotgun (WGS) entry which is preliminary data.</text>
</comment>
<accession>A0A5D8QCR7</accession>
<dbReference type="RefSeq" id="WP_149545784.1">
    <property type="nucleotide sequence ID" value="NZ_VTPS01000015.1"/>
</dbReference>
<feature type="domain" description="Thiamine pyrophosphate enzyme TPP-binding" evidence="2">
    <location>
        <begin position="59"/>
        <end position="210"/>
    </location>
</feature>
<dbReference type="GO" id="GO:0030976">
    <property type="term" value="F:thiamine pyrophosphate binding"/>
    <property type="evidence" value="ECO:0007669"/>
    <property type="project" value="InterPro"/>
</dbReference>
<protein>
    <submittedName>
        <fullName evidence="3">MFS transporter</fullName>
    </submittedName>
</protein>
<sequence length="249" mass="26711">MARVIYEKPAGIADVVTHYCPGCTHGIIHGLVAESLNELGVLGETIGVAPVGCAVLAYNYFNCDMQEAAHGRAPAVATGIKRVLPDRIVFTYQGDGDLAAIGTAEIVHAAARGENITVIFVNNAIYGMTGGQMAPTTLLGQVTTTTPYGRKPEANGFPIRVCEMLSTLEGAAYVARVSVHDINNIRKAKKAIKEAFQTQIDKKGFSIVEVLSTCPTNWGLTPVEAIKWLKNNMIPHYPLATFKSPWGVK</sequence>
<keyword evidence="1" id="KW-0560">Oxidoreductase</keyword>
<dbReference type="InterPro" id="IPR011766">
    <property type="entry name" value="TPP_enzyme_TPP-bd"/>
</dbReference>
<dbReference type="SUPFAM" id="SSF52518">
    <property type="entry name" value="Thiamin diphosphate-binding fold (THDP-binding)"/>
    <property type="match status" value="1"/>
</dbReference>
<organism evidence="3 4">
    <name type="scientific">Calorimonas adulescens</name>
    <dbReference type="NCBI Taxonomy" id="2606906"/>
    <lineage>
        <taxon>Bacteria</taxon>
        <taxon>Bacillati</taxon>
        <taxon>Bacillota</taxon>
        <taxon>Clostridia</taxon>
        <taxon>Thermoanaerobacterales</taxon>
        <taxon>Thermoanaerobacteraceae</taxon>
        <taxon>Calorimonas</taxon>
    </lineage>
</organism>
<dbReference type="PANTHER" id="PTHR48084">
    <property type="entry name" value="2-OXOGLUTARATE OXIDOREDUCTASE SUBUNIT KORB-RELATED"/>
    <property type="match status" value="1"/>
</dbReference>
<dbReference type="Gene3D" id="3.40.50.970">
    <property type="match status" value="1"/>
</dbReference>
<dbReference type="PANTHER" id="PTHR48084:SF3">
    <property type="entry name" value="SUBUNIT OF PYRUVATE:FLAVODOXIN OXIDOREDUCTASE"/>
    <property type="match status" value="1"/>
</dbReference>
<dbReference type="InterPro" id="IPR029061">
    <property type="entry name" value="THDP-binding"/>
</dbReference>
<evidence type="ECO:0000313" key="3">
    <source>
        <dbReference type="EMBL" id="TZE81323.1"/>
    </source>
</evidence>
<keyword evidence="4" id="KW-1185">Reference proteome</keyword>
<dbReference type="GO" id="GO:0045333">
    <property type="term" value="P:cellular respiration"/>
    <property type="evidence" value="ECO:0007669"/>
    <property type="project" value="UniProtKB-ARBA"/>
</dbReference>
<dbReference type="CDD" id="cd03375">
    <property type="entry name" value="TPP_OGFOR"/>
    <property type="match status" value="1"/>
</dbReference>